<organism evidence="2 3">
    <name type="scientific">Trichogramma brassicae</name>
    <dbReference type="NCBI Taxonomy" id="86971"/>
    <lineage>
        <taxon>Eukaryota</taxon>
        <taxon>Metazoa</taxon>
        <taxon>Ecdysozoa</taxon>
        <taxon>Arthropoda</taxon>
        <taxon>Hexapoda</taxon>
        <taxon>Insecta</taxon>
        <taxon>Pterygota</taxon>
        <taxon>Neoptera</taxon>
        <taxon>Endopterygota</taxon>
        <taxon>Hymenoptera</taxon>
        <taxon>Apocrita</taxon>
        <taxon>Proctotrupomorpha</taxon>
        <taxon>Chalcidoidea</taxon>
        <taxon>Trichogrammatidae</taxon>
        <taxon>Trichogramma</taxon>
    </lineage>
</organism>
<dbReference type="Proteomes" id="UP000479190">
    <property type="component" value="Unassembled WGS sequence"/>
</dbReference>
<proteinExistence type="predicted"/>
<sequence>MQQRTGFTPPPQMTPGGPPTNMMRPNQPYPSMRTGPMTNAPPGKRAADNRMPMSQQKPAPDSVSSVPRRGRANRERQGHGQGSTRSRATYPVLSVCLTNASGYSKISNYHEIIGTKATWSKFKYVHINNNVNYVFFNNEHMIYVFNIRYELCFASTRVHCTLYNDFISTMRYRVHLISVEFAVINKKKTKKRCRWTVHGLTVRARCIGRCAGRRRRKTQKGREQIHSTGDDLLKCLGKSLARASTRWRLQCKK</sequence>
<name>A0A6H5I5I5_9HYME</name>
<feature type="compositionally biased region" description="Pro residues" evidence="1">
    <location>
        <begin position="8"/>
        <end position="18"/>
    </location>
</feature>
<reference evidence="2 3" key="1">
    <citation type="submission" date="2020-02" db="EMBL/GenBank/DDBJ databases">
        <authorList>
            <person name="Ferguson B K."/>
        </authorList>
    </citation>
    <scope>NUCLEOTIDE SEQUENCE [LARGE SCALE GENOMIC DNA]</scope>
</reference>
<gene>
    <name evidence="2" type="ORF">TBRA_LOCUS5105</name>
</gene>
<evidence type="ECO:0000313" key="2">
    <source>
        <dbReference type="EMBL" id="CAB0033186.1"/>
    </source>
</evidence>
<evidence type="ECO:0000256" key="1">
    <source>
        <dbReference type="SAM" id="MobiDB-lite"/>
    </source>
</evidence>
<keyword evidence="3" id="KW-1185">Reference proteome</keyword>
<feature type="region of interest" description="Disordered" evidence="1">
    <location>
        <begin position="1"/>
        <end position="85"/>
    </location>
</feature>
<dbReference type="AlphaFoldDB" id="A0A6H5I5I5"/>
<dbReference type="OrthoDB" id="10263741at2759"/>
<evidence type="ECO:0000313" key="3">
    <source>
        <dbReference type="Proteomes" id="UP000479190"/>
    </source>
</evidence>
<feature type="compositionally biased region" description="Polar residues" evidence="1">
    <location>
        <begin position="52"/>
        <end position="65"/>
    </location>
</feature>
<protein>
    <submittedName>
        <fullName evidence="2">Uncharacterized protein</fullName>
    </submittedName>
</protein>
<dbReference type="EMBL" id="CADCXV010000702">
    <property type="protein sequence ID" value="CAB0033186.1"/>
    <property type="molecule type" value="Genomic_DNA"/>
</dbReference>
<accession>A0A6H5I5I5</accession>